<dbReference type="GeneTree" id="ENSGT00940000177686"/>
<sequence length="143" mass="16460">HDLTLLFSISLILKCFFLLAALTIVEVKTLDIVGHVGKNVTVECSDWNVWTNVNFNVKYLCESPCSEDKHIIIKAEYGQTKNNNRIELTNRENGLFVTFTNLTMSDSRKYYCGVERYGHDSFIEVNLKVIDGKFIHFIFISTK</sequence>
<name>A0A3Q1BNY6_AMPOC</name>
<keyword evidence="7" id="KW-1185">Reference proteome</keyword>
<dbReference type="OMA" id="QARECEP"/>
<evidence type="ECO:0000313" key="6">
    <source>
        <dbReference type="Ensembl" id="ENSAOCP00000015273.2"/>
    </source>
</evidence>
<dbReference type="Gene3D" id="2.60.40.10">
    <property type="entry name" value="Immunoglobulins"/>
    <property type="match status" value="1"/>
</dbReference>
<proteinExistence type="predicted"/>
<dbReference type="GO" id="GO:0005886">
    <property type="term" value="C:plasma membrane"/>
    <property type="evidence" value="ECO:0007669"/>
    <property type="project" value="TreeGrafter"/>
</dbReference>
<dbReference type="Pfam" id="PF07686">
    <property type="entry name" value="V-set"/>
    <property type="match status" value="1"/>
</dbReference>
<accession>A0A3Q1BNY6</accession>
<dbReference type="Proteomes" id="UP001501940">
    <property type="component" value="Chromosome 4"/>
</dbReference>
<evidence type="ECO:0000256" key="1">
    <source>
        <dbReference type="ARBA" id="ARBA00004370"/>
    </source>
</evidence>
<dbReference type="SUPFAM" id="SSF48726">
    <property type="entry name" value="Immunoglobulin"/>
    <property type="match status" value="1"/>
</dbReference>
<dbReference type="PANTHER" id="PTHR11860:SF87">
    <property type="entry name" value="CMRF35-LIKE MOLECULE 8"/>
    <property type="match status" value="1"/>
</dbReference>
<evidence type="ECO:0000256" key="3">
    <source>
        <dbReference type="ARBA" id="ARBA00023136"/>
    </source>
</evidence>
<dbReference type="InterPro" id="IPR003599">
    <property type="entry name" value="Ig_sub"/>
</dbReference>
<evidence type="ECO:0000256" key="2">
    <source>
        <dbReference type="ARBA" id="ARBA00022692"/>
    </source>
</evidence>
<reference evidence="6" key="2">
    <citation type="submission" date="2025-08" db="UniProtKB">
        <authorList>
            <consortium name="Ensembl"/>
        </authorList>
    </citation>
    <scope>IDENTIFICATION</scope>
</reference>
<dbReference type="SMART" id="SM00409">
    <property type="entry name" value="IG"/>
    <property type="match status" value="1"/>
</dbReference>
<keyword evidence="4" id="KW-1133">Transmembrane helix</keyword>
<feature type="domain" description="Immunoglobulin" evidence="5">
    <location>
        <begin position="29"/>
        <end position="130"/>
    </location>
</feature>
<dbReference type="InterPro" id="IPR050671">
    <property type="entry name" value="CD300_family_receptors"/>
</dbReference>
<keyword evidence="2 4" id="KW-0812">Transmembrane</keyword>
<dbReference type="AlphaFoldDB" id="A0A3Q1BNY6"/>
<reference evidence="6" key="3">
    <citation type="submission" date="2025-09" db="UniProtKB">
        <authorList>
            <consortium name="Ensembl"/>
        </authorList>
    </citation>
    <scope>IDENTIFICATION</scope>
</reference>
<dbReference type="Ensembl" id="ENSAOCT00000023880.2">
    <property type="protein sequence ID" value="ENSAOCP00000015273.2"/>
    <property type="gene ID" value="ENSAOCG00000020022.2"/>
</dbReference>
<evidence type="ECO:0000256" key="4">
    <source>
        <dbReference type="SAM" id="Phobius"/>
    </source>
</evidence>
<dbReference type="GO" id="GO:0004888">
    <property type="term" value="F:transmembrane signaling receptor activity"/>
    <property type="evidence" value="ECO:0007669"/>
    <property type="project" value="TreeGrafter"/>
</dbReference>
<evidence type="ECO:0000313" key="7">
    <source>
        <dbReference type="Proteomes" id="UP001501940"/>
    </source>
</evidence>
<dbReference type="InterPro" id="IPR013106">
    <property type="entry name" value="Ig_V-set"/>
</dbReference>
<comment type="subcellular location">
    <subcellularLocation>
        <location evidence="1">Membrane</location>
    </subcellularLocation>
</comment>
<dbReference type="InterPro" id="IPR013783">
    <property type="entry name" value="Ig-like_fold"/>
</dbReference>
<evidence type="ECO:0000259" key="5">
    <source>
        <dbReference type="SMART" id="SM00409"/>
    </source>
</evidence>
<dbReference type="InterPro" id="IPR036179">
    <property type="entry name" value="Ig-like_dom_sf"/>
</dbReference>
<protein>
    <recommendedName>
        <fullName evidence="5">Immunoglobulin domain-containing protein</fullName>
    </recommendedName>
</protein>
<feature type="transmembrane region" description="Helical" evidence="4">
    <location>
        <begin position="6"/>
        <end position="25"/>
    </location>
</feature>
<reference evidence="6 7" key="1">
    <citation type="submission" date="2022-01" db="EMBL/GenBank/DDBJ databases">
        <title>A chromosome-scale genome assembly of the false clownfish, Amphiprion ocellaris.</title>
        <authorList>
            <person name="Ryu T."/>
        </authorList>
    </citation>
    <scope>NUCLEOTIDE SEQUENCE [LARGE SCALE GENOMIC DNA]</scope>
</reference>
<dbReference type="PANTHER" id="PTHR11860">
    <property type="entry name" value="POLYMERIC-IMMUNOGLOBULIN RECEPTOR"/>
    <property type="match status" value="1"/>
</dbReference>
<keyword evidence="3 4" id="KW-0472">Membrane</keyword>
<organism evidence="6 7">
    <name type="scientific">Amphiprion ocellaris</name>
    <name type="common">Clown anemonefish</name>
    <dbReference type="NCBI Taxonomy" id="80972"/>
    <lineage>
        <taxon>Eukaryota</taxon>
        <taxon>Metazoa</taxon>
        <taxon>Chordata</taxon>
        <taxon>Craniata</taxon>
        <taxon>Vertebrata</taxon>
        <taxon>Euteleostomi</taxon>
        <taxon>Actinopterygii</taxon>
        <taxon>Neopterygii</taxon>
        <taxon>Teleostei</taxon>
        <taxon>Neoteleostei</taxon>
        <taxon>Acanthomorphata</taxon>
        <taxon>Ovalentaria</taxon>
        <taxon>Pomacentridae</taxon>
        <taxon>Amphiprion</taxon>
    </lineage>
</organism>